<keyword evidence="3" id="KW-1185">Reference proteome</keyword>
<dbReference type="EMBL" id="BLXT01003024">
    <property type="protein sequence ID" value="GFN99848.1"/>
    <property type="molecule type" value="Genomic_DNA"/>
</dbReference>
<proteinExistence type="predicted"/>
<feature type="region of interest" description="Disordered" evidence="1">
    <location>
        <begin position="95"/>
        <end position="116"/>
    </location>
</feature>
<feature type="compositionally biased region" description="Low complexity" evidence="1">
    <location>
        <begin position="96"/>
        <end position="110"/>
    </location>
</feature>
<accession>A0AAV4A0Y2</accession>
<feature type="region of interest" description="Disordered" evidence="1">
    <location>
        <begin position="1"/>
        <end position="24"/>
    </location>
</feature>
<evidence type="ECO:0000313" key="3">
    <source>
        <dbReference type="Proteomes" id="UP000735302"/>
    </source>
</evidence>
<reference evidence="2 3" key="1">
    <citation type="journal article" date="2021" name="Elife">
        <title>Chloroplast acquisition without the gene transfer in kleptoplastic sea slugs, Plakobranchus ocellatus.</title>
        <authorList>
            <person name="Maeda T."/>
            <person name="Takahashi S."/>
            <person name="Yoshida T."/>
            <person name="Shimamura S."/>
            <person name="Takaki Y."/>
            <person name="Nagai Y."/>
            <person name="Toyoda A."/>
            <person name="Suzuki Y."/>
            <person name="Arimoto A."/>
            <person name="Ishii H."/>
            <person name="Satoh N."/>
            <person name="Nishiyama T."/>
            <person name="Hasebe M."/>
            <person name="Maruyama T."/>
            <person name="Minagawa J."/>
            <person name="Obokata J."/>
            <person name="Shigenobu S."/>
        </authorList>
    </citation>
    <scope>NUCLEOTIDE SEQUENCE [LARGE SCALE GENOMIC DNA]</scope>
</reference>
<organism evidence="2 3">
    <name type="scientific">Plakobranchus ocellatus</name>
    <dbReference type="NCBI Taxonomy" id="259542"/>
    <lineage>
        <taxon>Eukaryota</taxon>
        <taxon>Metazoa</taxon>
        <taxon>Spiralia</taxon>
        <taxon>Lophotrochozoa</taxon>
        <taxon>Mollusca</taxon>
        <taxon>Gastropoda</taxon>
        <taxon>Heterobranchia</taxon>
        <taxon>Euthyneura</taxon>
        <taxon>Panpulmonata</taxon>
        <taxon>Sacoglossa</taxon>
        <taxon>Placobranchoidea</taxon>
        <taxon>Plakobranchidae</taxon>
        <taxon>Plakobranchus</taxon>
    </lineage>
</organism>
<protein>
    <submittedName>
        <fullName evidence="2">Uncharacterized protein</fullName>
    </submittedName>
</protein>
<sequence length="116" mass="12536">MKKQRKGRENQNSAEEGRKKNKKKMIFSGYQQIQPLGNKPHLRHKNSLTGKFTACGVRAVHVRIPGTCSRLRATSHGAPCSGTLDHGDVWAPGLESMMSTSSSPSAPLLSGTIIAP</sequence>
<gene>
    <name evidence="2" type="ORF">PoB_002635400</name>
</gene>
<name>A0AAV4A0Y2_9GAST</name>
<evidence type="ECO:0000256" key="1">
    <source>
        <dbReference type="SAM" id="MobiDB-lite"/>
    </source>
</evidence>
<dbReference type="AlphaFoldDB" id="A0AAV4A0Y2"/>
<dbReference type="Proteomes" id="UP000735302">
    <property type="component" value="Unassembled WGS sequence"/>
</dbReference>
<evidence type="ECO:0000313" key="2">
    <source>
        <dbReference type="EMBL" id="GFN99848.1"/>
    </source>
</evidence>
<comment type="caution">
    <text evidence="2">The sequence shown here is derived from an EMBL/GenBank/DDBJ whole genome shotgun (WGS) entry which is preliminary data.</text>
</comment>